<feature type="transmembrane region" description="Helical" evidence="1">
    <location>
        <begin position="114"/>
        <end position="136"/>
    </location>
</feature>
<keyword evidence="1" id="KW-0472">Membrane</keyword>
<sequence>AALMFTNPASLSMSNTENQWLLPVICGILLTVVIVISLLLLNSRTGGKIVSGIAFLLRPLPAKIRQKGREILDQIATFQAAGAGFHLRIASITIIDTLIGGVIIYILSARGANVTAPLGVFVWLCAVIYVLGRVVIKCLK</sequence>
<keyword evidence="1" id="KW-1133">Transmembrane helix</keyword>
<keyword evidence="1" id="KW-0812">Transmembrane</keyword>
<gene>
    <name evidence="2" type="ORF">S06H3_36106</name>
</gene>
<comment type="caution">
    <text evidence="2">The sequence shown here is derived from an EMBL/GenBank/DDBJ whole genome shotgun (WGS) entry which is preliminary data.</text>
</comment>
<reference evidence="2" key="1">
    <citation type="journal article" date="2014" name="Front. Microbiol.">
        <title>High frequency of phylogenetically diverse reductive dehalogenase-homologous genes in deep subseafloor sedimentary metagenomes.</title>
        <authorList>
            <person name="Kawai M."/>
            <person name="Futagami T."/>
            <person name="Toyoda A."/>
            <person name="Takaki Y."/>
            <person name="Nishi S."/>
            <person name="Hori S."/>
            <person name="Arai W."/>
            <person name="Tsubouchi T."/>
            <person name="Morono Y."/>
            <person name="Uchiyama I."/>
            <person name="Ito T."/>
            <person name="Fujiyama A."/>
            <person name="Inagaki F."/>
            <person name="Takami H."/>
        </authorList>
    </citation>
    <scope>NUCLEOTIDE SEQUENCE</scope>
    <source>
        <strain evidence="2">Expedition CK06-06</strain>
    </source>
</reference>
<protein>
    <submittedName>
        <fullName evidence="2">Uncharacterized protein</fullName>
    </submittedName>
</protein>
<accession>X1PBD6</accession>
<proteinExistence type="predicted"/>
<name>X1PBD6_9ZZZZ</name>
<feature type="transmembrane region" description="Helical" evidence="1">
    <location>
        <begin position="89"/>
        <end position="108"/>
    </location>
</feature>
<feature type="non-terminal residue" evidence="2">
    <location>
        <position position="1"/>
    </location>
</feature>
<dbReference type="AlphaFoldDB" id="X1PBD6"/>
<evidence type="ECO:0000313" key="2">
    <source>
        <dbReference type="EMBL" id="GAI28234.1"/>
    </source>
</evidence>
<organism evidence="2">
    <name type="scientific">marine sediment metagenome</name>
    <dbReference type="NCBI Taxonomy" id="412755"/>
    <lineage>
        <taxon>unclassified sequences</taxon>
        <taxon>metagenomes</taxon>
        <taxon>ecological metagenomes</taxon>
    </lineage>
</organism>
<evidence type="ECO:0000256" key="1">
    <source>
        <dbReference type="SAM" id="Phobius"/>
    </source>
</evidence>
<feature type="transmembrane region" description="Helical" evidence="1">
    <location>
        <begin position="20"/>
        <end position="41"/>
    </location>
</feature>
<dbReference type="EMBL" id="BARV01021843">
    <property type="protein sequence ID" value="GAI28234.1"/>
    <property type="molecule type" value="Genomic_DNA"/>
</dbReference>